<sequence length="432" mass="49628">MKVTNRTRLKTSLASIISDATLEIDWTAAGRGGAALIMPPNYRIKNTGKSGTGHAVWMQIETKAGDINIMSLHAPNTREERTILWEQPFNQIQNGKWILAGDYNMVELWGDSRGKTAMIAGAEARAWKSLSQKAWLVAAYICAVDRKGENTQREKETQKREARQGIDQSIELRDLRNITEQEHTEEQKLRIAQLENEIRQHEQQEARAWQIRSKQRWLHEGEAPSRYLFAQMKVRFTRETMSALTLEDGTRITDRKQIIKRAEEFMSQLYRRQEQTEDFMRTREEVYGKITKTITTQQDLQIAAKPPDTEIDMAAKLLKKEKGPGLDGLTTEILFGCWTFVRTDCIKMIHHVWDSGEIIKGARTAVIKMVLKTGNIEKLKIWRPISLMSLTYKLISKIMAERFKKVIPQLVDAQQSGFIKGRSITSNVLGLR</sequence>
<dbReference type="EMBL" id="JBJQOH010000007">
    <property type="protein sequence ID" value="KAL3680268.1"/>
    <property type="molecule type" value="Genomic_DNA"/>
</dbReference>
<dbReference type="PANTHER" id="PTHR31635">
    <property type="entry name" value="REVERSE TRANSCRIPTASE DOMAIN-CONTAINING PROTEIN-RELATED"/>
    <property type="match status" value="1"/>
</dbReference>
<dbReference type="Proteomes" id="UP001633002">
    <property type="component" value="Unassembled WGS sequence"/>
</dbReference>
<evidence type="ECO:0000313" key="1">
    <source>
        <dbReference type="EMBL" id="KAL3680268.1"/>
    </source>
</evidence>
<protein>
    <recommendedName>
        <fullName evidence="3">Reverse transcriptase domain-containing protein</fullName>
    </recommendedName>
</protein>
<dbReference type="PANTHER" id="PTHR31635:SF196">
    <property type="entry name" value="REVERSE TRANSCRIPTASE DOMAIN-CONTAINING PROTEIN-RELATED"/>
    <property type="match status" value="1"/>
</dbReference>
<accession>A0ABD3GM14</accession>
<organism evidence="1 2">
    <name type="scientific">Riccia sorocarpa</name>
    <dbReference type="NCBI Taxonomy" id="122646"/>
    <lineage>
        <taxon>Eukaryota</taxon>
        <taxon>Viridiplantae</taxon>
        <taxon>Streptophyta</taxon>
        <taxon>Embryophyta</taxon>
        <taxon>Marchantiophyta</taxon>
        <taxon>Marchantiopsida</taxon>
        <taxon>Marchantiidae</taxon>
        <taxon>Marchantiales</taxon>
        <taxon>Ricciaceae</taxon>
        <taxon>Riccia</taxon>
    </lineage>
</organism>
<evidence type="ECO:0000313" key="2">
    <source>
        <dbReference type="Proteomes" id="UP001633002"/>
    </source>
</evidence>
<evidence type="ECO:0008006" key="3">
    <source>
        <dbReference type="Google" id="ProtNLM"/>
    </source>
</evidence>
<proteinExistence type="predicted"/>
<dbReference type="SUPFAM" id="SSF56219">
    <property type="entry name" value="DNase I-like"/>
    <property type="match status" value="1"/>
</dbReference>
<gene>
    <name evidence="1" type="ORF">R1sor_023224</name>
</gene>
<comment type="caution">
    <text evidence="1">The sequence shown here is derived from an EMBL/GenBank/DDBJ whole genome shotgun (WGS) entry which is preliminary data.</text>
</comment>
<dbReference type="InterPro" id="IPR036691">
    <property type="entry name" value="Endo/exonu/phosph_ase_sf"/>
</dbReference>
<dbReference type="Gene3D" id="3.60.10.10">
    <property type="entry name" value="Endonuclease/exonuclease/phosphatase"/>
    <property type="match status" value="1"/>
</dbReference>
<keyword evidence="2" id="KW-1185">Reference proteome</keyword>
<dbReference type="AlphaFoldDB" id="A0ABD3GM14"/>
<name>A0ABD3GM14_9MARC</name>
<reference evidence="1 2" key="1">
    <citation type="submission" date="2024-09" db="EMBL/GenBank/DDBJ databases">
        <title>Chromosome-scale assembly of Riccia sorocarpa.</title>
        <authorList>
            <person name="Paukszto L."/>
        </authorList>
    </citation>
    <scope>NUCLEOTIDE SEQUENCE [LARGE SCALE GENOMIC DNA]</scope>
    <source>
        <strain evidence="1">LP-2024</strain>
        <tissue evidence="1">Aerial parts of the thallus</tissue>
    </source>
</reference>